<gene>
    <name evidence="2" type="ORF">XELAEV_18041995mg</name>
</gene>
<evidence type="ECO:0000313" key="3">
    <source>
        <dbReference type="Proteomes" id="UP000694892"/>
    </source>
</evidence>
<evidence type="ECO:0000256" key="1">
    <source>
        <dbReference type="SAM" id="Phobius"/>
    </source>
</evidence>
<accession>A0A974C392</accession>
<protein>
    <submittedName>
        <fullName evidence="2">Uncharacterized protein</fullName>
    </submittedName>
</protein>
<proteinExistence type="predicted"/>
<dbReference type="AlphaFoldDB" id="A0A974C392"/>
<reference evidence="3" key="1">
    <citation type="journal article" date="2016" name="Nature">
        <title>Genome evolution in the allotetraploid frog Xenopus laevis.</title>
        <authorList>
            <person name="Session A.M."/>
            <person name="Uno Y."/>
            <person name="Kwon T."/>
            <person name="Chapman J.A."/>
            <person name="Toyoda A."/>
            <person name="Takahashi S."/>
            <person name="Fukui A."/>
            <person name="Hikosaka A."/>
            <person name="Suzuki A."/>
            <person name="Kondo M."/>
            <person name="van Heeringen S.J."/>
            <person name="Quigley I."/>
            <person name="Heinz S."/>
            <person name="Ogino H."/>
            <person name="Ochi H."/>
            <person name="Hellsten U."/>
            <person name="Lyons J.B."/>
            <person name="Simakov O."/>
            <person name="Putnam N."/>
            <person name="Stites J."/>
            <person name="Kuroki Y."/>
            <person name="Tanaka T."/>
            <person name="Michiue T."/>
            <person name="Watanabe M."/>
            <person name="Bogdanovic O."/>
            <person name="Lister R."/>
            <person name="Georgiou G."/>
            <person name="Paranjpe S.S."/>
            <person name="van Kruijsbergen I."/>
            <person name="Shu S."/>
            <person name="Carlson J."/>
            <person name="Kinoshita T."/>
            <person name="Ohta Y."/>
            <person name="Mawaribuchi S."/>
            <person name="Jenkins J."/>
            <person name="Grimwood J."/>
            <person name="Schmutz J."/>
            <person name="Mitros T."/>
            <person name="Mozaffari S.V."/>
            <person name="Suzuki Y."/>
            <person name="Haramoto Y."/>
            <person name="Yamamoto T.S."/>
            <person name="Takagi C."/>
            <person name="Heald R."/>
            <person name="Miller K."/>
            <person name="Haudenschild C."/>
            <person name="Kitzman J."/>
            <person name="Nakayama T."/>
            <person name="Izutsu Y."/>
            <person name="Robert J."/>
            <person name="Fortriede J."/>
            <person name="Burns K."/>
            <person name="Lotay V."/>
            <person name="Karimi K."/>
            <person name="Yasuoka Y."/>
            <person name="Dichmann D.S."/>
            <person name="Flajnik M.F."/>
            <person name="Houston D.W."/>
            <person name="Shendure J."/>
            <person name="DuPasquier L."/>
            <person name="Vize P.D."/>
            <person name="Zorn A.M."/>
            <person name="Ito M."/>
            <person name="Marcotte E.M."/>
            <person name="Wallingford J.B."/>
            <person name="Ito Y."/>
            <person name="Asashima M."/>
            <person name="Ueno N."/>
            <person name="Matsuda Y."/>
            <person name="Veenstra G.J."/>
            <person name="Fujiyama A."/>
            <person name="Harland R.M."/>
            <person name="Taira M."/>
            <person name="Rokhsar D.S."/>
        </authorList>
    </citation>
    <scope>NUCLEOTIDE SEQUENCE [LARGE SCALE GENOMIC DNA]</scope>
    <source>
        <strain evidence="3">J</strain>
    </source>
</reference>
<keyword evidence="1" id="KW-0472">Membrane</keyword>
<keyword evidence="1" id="KW-1133">Transmembrane helix</keyword>
<evidence type="ECO:0000313" key="2">
    <source>
        <dbReference type="EMBL" id="OCT65752.1"/>
    </source>
</evidence>
<sequence length="67" mass="7345">MANNPSTVYLIVCFFCPLQTMAGLWGCRLLPLLYKPCAADRERSAQAVPVAAAGDKWDSVLELEVVM</sequence>
<organism evidence="2 3">
    <name type="scientific">Xenopus laevis</name>
    <name type="common">African clawed frog</name>
    <dbReference type="NCBI Taxonomy" id="8355"/>
    <lineage>
        <taxon>Eukaryota</taxon>
        <taxon>Metazoa</taxon>
        <taxon>Chordata</taxon>
        <taxon>Craniata</taxon>
        <taxon>Vertebrata</taxon>
        <taxon>Euteleostomi</taxon>
        <taxon>Amphibia</taxon>
        <taxon>Batrachia</taxon>
        <taxon>Anura</taxon>
        <taxon>Pipoidea</taxon>
        <taxon>Pipidae</taxon>
        <taxon>Xenopodinae</taxon>
        <taxon>Xenopus</taxon>
        <taxon>Xenopus</taxon>
    </lineage>
</organism>
<feature type="transmembrane region" description="Helical" evidence="1">
    <location>
        <begin position="6"/>
        <end position="25"/>
    </location>
</feature>
<keyword evidence="1" id="KW-0812">Transmembrane</keyword>
<dbReference type="EMBL" id="CM004481">
    <property type="protein sequence ID" value="OCT65752.1"/>
    <property type="molecule type" value="Genomic_DNA"/>
</dbReference>
<name>A0A974C392_XENLA</name>
<dbReference type="Proteomes" id="UP000694892">
    <property type="component" value="Chromosome 8S"/>
</dbReference>